<feature type="transmembrane region" description="Helical" evidence="2">
    <location>
        <begin position="81"/>
        <end position="98"/>
    </location>
</feature>
<dbReference type="AlphaFoldDB" id="R7Q9B4"/>
<feature type="transmembrane region" description="Helical" evidence="2">
    <location>
        <begin position="191"/>
        <end position="211"/>
    </location>
</feature>
<feature type="transmembrane region" description="Helical" evidence="2">
    <location>
        <begin position="37"/>
        <end position="61"/>
    </location>
</feature>
<keyword evidence="2" id="KW-0472">Membrane</keyword>
<name>R7Q9B4_CHOCR</name>
<reference evidence="4" key="1">
    <citation type="journal article" date="2013" name="Proc. Natl. Acad. Sci. U.S.A.">
        <title>Genome structure and metabolic features in the red seaweed Chondrus crispus shed light on evolution of the Archaeplastida.</title>
        <authorList>
            <person name="Collen J."/>
            <person name="Porcel B."/>
            <person name="Carre W."/>
            <person name="Ball S.G."/>
            <person name="Chaparro C."/>
            <person name="Tonon T."/>
            <person name="Barbeyron T."/>
            <person name="Michel G."/>
            <person name="Noel B."/>
            <person name="Valentin K."/>
            <person name="Elias M."/>
            <person name="Artiguenave F."/>
            <person name="Arun A."/>
            <person name="Aury J.M."/>
            <person name="Barbosa-Neto J.F."/>
            <person name="Bothwell J.H."/>
            <person name="Bouget F.Y."/>
            <person name="Brillet L."/>
            <person name="Cabello-Hurtado F."/>
            <person name="Capella-Gutierrez S."/>
            <person name="Charrier B."/>
            <person name="Cladiere L."/>
            <person name="Cock J.M."/>
            <person name="Coelho S.M."/>
            <person name="Colleoni C."/>
            <person name="Czjzek M."/>
            <person name="Da Silva C."/>
            <person name="Delage L."/>
            <person name="Denoeud F."/>
            <person name="Deschamps P."/>
            <person name="Dittami S.M."/>
            <person name="Gabaldon T."/>
            <person name="Gachon C.M."/>
            <person name="Groisillier A."/>
            <person name="Herve C."/>
            <person name="Jabbari K."/>
            <person name="Katinka M."/>
            <person name="Kloareg B."/>
            <person name="Kowalczyk N."/>
            <person name="Labadie K."/>
            <person name="Leblanc C."/>
            <person name="Lopez P.J."/>
            <person name="McLachlan D.H."/>
            <person name="Meslet-Cladiere L."/>
            <person name="Moustafa A."/>
            <person name="Nehr Z."/>
            <person name="Nyvall Collen P."/>
            <person name="Panaud O."/>
            <person name="Partensky F."/>
            <person name="Poulain J."/>
            <person name="Rensing S.A."/>
            <person name="Rousvoal S."/>
            <person name="Samson G."/>
            <person name="Symeonidi A."/>
            <person name="Weissenbach J."/>
            <person name="Zambounis A."/>
            <person name="Wincker P."/>
            <person name="Boyen C."/>
        </authorList>
    </citation>
    <scope>NUCLEOTIDE SEQUENCE [LARGE SCALE GENOMIC DNA]</scope>
    <source>
        <strain evidence="4">cv. Stackhouse</strain>
    </source>
</reference>
<accession>R7Q9B4</accession>
<keyword evidence="2" id="KW-0812">Transmembrane</keyword>
<proteinExistence type="predicted"/>
<dbReference type="RefSeq" id="XP_005714463.1">
    <property type="nucleotide sequence ID" value="XM_005714406.1"/>
</dbReference>
<feature type="transmembrane region" description="Helical" evidence="2">
    <location>
        <begin position="226"/>
        <end position="248"/>
    </location>
</feature>
<evidence type="ECO:0000256" key="1">
    <source>
        <dbReference type="SAM" id="MobiDB-lite"/>
    </source>
</evidence>
<gene>
    <name evidence="3" type="ORF">CHC_T00003348001</name>
</gene>
<feature type="region of interest" description="Disordered" evidence="1">
    <location>
        <begin position="1"/>
        <end position="25"/>
    </location>
</feature>
<dbReference type="OrthoDB" id="10558025at2759"/>
<feature type="compositionally biased region" description="Polar residues" evidence="1">
    <location>
        <begin position="1"/>
        <end position="14"/>
    </location>
</feature>
<evidence type="ECO:0000313" key="4">
    <source>
        <dbReference type="Proteomes" id="UP000012073"/>
    </source>
</evidence>
<evidence type="ECO:0000313" key="3">
    <source>
        <dbReference type="EMBL" id="CDF34644.1"/>
    </source>
</evidence>
<feature type="transmembrane region" description="Helical" evidence="2">
    <location>
        <begin position="146"/>
        <end position="170"/>
    </location>
</feature>
<dbReference type="Gramene" id="CDF34644">
    <property type="protein sequence ID" value="CDF34644"/>
    <property type="gene ID" value="CHC_T00003348001"/>
</dbReference>
<dbReference type="GeneID" id="17322211"/>
<dbReference type="EMBL" id="HG001704">
    <property type="protein sequence ID" value="CDF34644.1"/>
    <property type="molecule type" value="Genomic_DNA"/>
</dbReference>
<dbReference type="OMA" id="WARTACR"/>
<organism evidence="3 4">
    <name type="scientific">Chondrus crispus</name>
    <name type="common">Carrageen Irish moss</name>
    <name type="synonym">Polymorpha crispa</name>
    <dbReference type="NCBI Taxonomy" id="2769"/>
    <lineage>
        <taxon>Eukaryota</taxon>
        <taxon>Rhodophyta</taxon>
        <taxon>Florideophyceae</taxon>
        <taxon>Rhodymeniophycidae</taxon>
        <taxon>Gigartinales</taxon>
        <taxon>Gigartinaceae</taxon>
        <taxon>Chondrus</taxon>
    </lineage>
</organism>
<dbReference type="KEGG" id="ccp:CHC_T00003348001"/>
<dbReference type="Proteomes" id="UP000012073">
    <property type="component" value="Unassembled WGS sequence"/>
</dbReference>
<evidence type="ECO:0000256" key="2">
    <source>
        <dbReference type="SAM" id="Phobius"/>
    </source>
</evidence>
<sequence>MSTQQSETTELRSTGSGGSERIEESTMRNGMTIGRRMCLASGWTVFGLVFFYLVMVMLSALQSGINLDPLEYTGWARTACRHTGAVAVVPFALFLVSNKGKSGSLFYAVMTACALFAHLVILSSDLRVFSDPEVMEQLLVREKSHPLMASFGLQMGGTIWKAIGCAGFAASIALAMERTYGSRLGQGNEKLGMLGSICCFLLMFDIVITYVEGLIKSLIAEGGVEWKGVACSSYWLLLLAACGSYGMAERAVERAGRDAREKKKTQ</sequence>
<protein>
    <submittedName>
        <fullName evidence="3">Uncharacterized protein</fullName>
    </submittedName>
</protein>
<keyword evidence="2" id="KW-1133">Transmembrane helix</keyword>
<keyword evidence="4" id="KW-1185">Reference proteome</keyword>
<feature type="transmembrane region" description="Helical" evidence="2">
    <location>
        <begin position="105"/>
        <end position="126"/>
    </location>
</feature>